<accession>A0A8E1R0T8</accession>
<dbReference type="Proteomes" id="UP000036951">
    <property type="component" value="Unassembled WGS sequence"/>
</dbReference>
<evidence type="ECO:0000256" key="1">
    <source>
        <dbReference type="SAM" id="SignalP"/>
    </source>
</evidence>
<name>A0A8E1R0T8_9BACT</name>
<organism evidence="2 3">
    <name type="scientific">Xylanibacter rarus</name>
    <dbReference type="NCBI Taxonomy" id="1676614"/>
    <lineage>
        <taxon>Bacteria</taxon>
        <taxon>Pseudomonadati</taxon>
        <taxon>Bacteroidota</taxon>
        <taxon>Bacteroidia</taxon>
        <taxon>Bacteroidales</taxon>
        <taxon>Prevotellaceae</taxon>
        <taxon>Xylanibacter</taxon>
    </lineage>
</organism>
<evidence type="ECO:0000313" key="3">
    <source>
        <dbReference type="Proteomes" id="UP000036951"/>
    </source>
</evidence>
<comment type="caution">
    <text evidence="2">The sequence shown here is derived from an EMBL/GenBank/DDBJ whole genome shotgun (WGS) entry which is preliminary data.</text>
</comment>
<dbReference type="AlphaFoldDB" id="A0A8E1R0T8"/>
<protein>
    <submittedName>
        <fullName evidence="2">Uncharacterized protein</fullName>
    </submittedName>
</protein>
<gene>
    <name evidence="2" type="ORF">ACU52_01940</name>
</gene>
<dbReference type="OrthoDB" id="9944368at2"/>
<dbReference type="RefSeq" id="WP_021854472.1">
    <property type="nucleotide sequence ID" value="NZ_DBFJNZ010000083.1"/>
</dbReference>
<feature type="signal peptide" evidence="1">
    <location>
        <begin position="1"/>
        <end position="24"/>
    </location>
</feature>
<reference evidence="2 3" key="1">
    <citation type="submission" date="2015-06" db="EMBL/GenBank/DDBJ databases">
        <title>Prevotella sp. 109, sp. nov., a novel member of the family Prevotellaceae isolated from human faeces.</title>
        <authorList>
            <person name="Shkoporov A.N."/>
            <person name="Chaplin A.V."/>
            <person name="Kafarskaia L.I."/>
            <person name="Efimov B.A."/>
        </authorList>
    </citation>
    <scope>NUCLEOTIDE SEQUENCE [LARGE SCALE GENOMIC DNA]</scope>
    <source>
        <strain evidence="2 3">109</strain>
    </source>
</reference>
<evidence type="ECO:0000313" key="2">
    <source>
        <dbReference type="EMBL" id="KOO69444.1"/>
    </source>
</evidence>
<keyword evidence="3" id="KW-1185">Reference proteome</keyword>
<keyword evidence="1" id="KW-0732">Signal</keyword>
<feature type="chain" id="PRO_5034736552" evidence="1">
    <location>
        <begin position="25"/>
        <end position="157"/>
    </location>
</feature>
<proteinExistence type="predicted"/>
<sequence length="157" mass="17849">MKTFIKKAALIFVLILAAVQNVKAESTVYFFIDFKFWNSEYKFTLNGKEAFSLIPEGKAVSGMGGATMYNKVMRKVVFNNPDSYVVAVDCPSARGTYHAEMNLNLEDGETYYVIVNASLKRNFYIENLDEKDGAKLLKKALKDDKYTKNEDFVYNGK</sequence>
<dbReference type="EMBL" id="LFQU01000002">
    <property type="protein sequence ID" value="KOO69444.1"/>
    <property type="molecule type" value="Genomic_DNA"/>
</dbReference>